<keyword evidence="4 8" id="KW-1133">Transmembrane helix</keyword>
<feature type="transmembrane region" description="Helical" evidence="8">
    <location>
        <begin position="219"/>
        <end position="237"/>
    </location>
</feature>
<reference evidence="10" key="1">
    <citation type="submission" date="2023-06" db="EMBL/GenBank/DDBJ databases">
        <authorList>
            <person name="Delattre M."/>
        </authorList>
    </citation>
    <scope>NUCLEOTIDE SEQUENCE</scope>
    <source>
        <strain evidence="10">AF72</strain>
    </source>
</reference>
<evidence type="ECO:0000256" key="8">
    <source>
        <dbReference type="SAM" id="Phobius"/>
    </source>
</evidence>
<dbReference type="Pfam" id="PF07885">
    <property type="entry name" value="Ion_trans_2"/>
    <property type="match status" value="1"/>
</dbReference>
<evidence type="ECO:0000256" key="7">
    <source>
        <dbReference type="ARBA" id="ARBA00023303"/>
    </source>
</evidence>
<dbReference type="GO" id="GO:0015271">
    <property type="term" value="F:outward rectifier potassium channel activity"/>
    <property type="evidence" value="ECO:0007669"/>
    <property type="project" value="TreeGrafter"/>
</dbReference>
<organism evidence="10 11">
    <name type="scientific">Mesorhabditis spiculigera</name>
    <dbReference type="NCBI Taxonomy" id="96644"/>
    <lineage>
        <taxon>Eukaryota</taxon>
        <taxon>Metazoa</taxon>
        <taxon>Ecdysozoa</taxon>
        <taxon>Nematoda</taxon>
        <taxon>Chromadorea</taxon>
        <taxon>Rhabditida</taxon>
        <taxon>Rhabditina</taxon>
        <taxon>Rhabditomorpha</taxon>
        <taxon>Rhabditoidea</taxon>
        <taxon>Rhabditidae</taxon>
        <taxon>Mesorhabditinae</taxon>
        <taxon>Mesorhabditis</taxon>
    </lineage>
</organism>
<dbReference type="InterPro" id="IPR003280">
    <property type="entry name" value="2pore_dom_K_chnl"/>
</dbReference>
<evidence type="ECO:0000256" key="1">
    <source>
        <dbReference type="ARBA" id="ARBA00004141"/>
    </source>
</evidence>
<name>A0AA36C3Y7_9BILA</name>
<dbReference type="GO" id="GO:0005886">
    <property type="term" value="C:plasma membrane"/>
    <property type="evidence" value="ECO:0007669"/>
    <property type="project" value="TreeGrafter"/>
</dbReference>
<keyword evidence="5" id="KW-0406">Ion transport</keyword>
<feature type="transmembrane region" description="Helical" evidence="8">
    <location>
        <begin position="152"/>
        <end position="171"/>
    </location>
</feature>
<dbReference type="AlphaFoldDB" id="A0AA36C3Y7"/>
<keyword evidence="7" id="KW-0407">Ion channel</keyword>
<evidence type="ECO:0000256" key="5">
    <source>
        <dbReference type="ARBA" id="ARBA00023065"/>
    </source>
</evidence>
<dbReference type="GO" id="GO:0030322">
    <property type="term" value="P:stabilization of membrane potential"/>
    <property type="evidence" value="ECO:0007669"/>
    <property type="project" value="TreeGrafter"/>
</dbReference>
<dbReference type="InterPro" id="IPR013099">
    <property type="entry name" value="K_chnl_dom"/>
</dbReference>
<accession>A0AA36C3Y7</accession>
<keyword evidence="11" id="KW-1185">Reference proteome</keyword>
<dbReference type="Gene3D" id="1.10.287.70">
    <property type="match status" value="1"/>
</dbReference>
<evidence type="ECO:0000256" key="6">
    <source>
        <dbReference type="ARBA" id="ARBA00023136"/>
    </source>
</evidence>
<dbReference type="Proteomes" id="UP001177023">
    <property type="component" value="Unassembled WGS sequence"/>
</dbReference>
<sequence>MVLARVRESAQQAFAHPRWRPFLPILLILFTAIYILFGGFLFRVIEYDAKVAAIQRWHGDQYRLRLAHARFMSKQIFNDTKQLLIIIDKDQSERVTGILNDALKLYEAKLKYKGPDRDSWRLKNAINYAYSQLLTVGLNGKSPATTMGKVFHVPYVLLGVPLLFCTIACFAHEYLVPSMLKSGSPYHRRFHALALATLLYLGWAFIVAIFYYLQVHDSFVPAFFTALTAVFTVQMPVDAVTPCVLFVMLLGTTVALLFGYLVAFFACASYGGFDFGIPVSTEVPDDENTAGQQKFTVVVDQAGDSKLIN</sequence>
<dbReference type="PANTHER" id="PTHR11003:SF291">
    <property type="entry name" value="IP11374P"/>
    <property type="match status" value="1"/>
</dbReference>
<evidence type="ECO:0000313" key="10">
    <source>
        <dbReference type="EMBL" id="CAJ0557687.1"/>
    </source>
</evidence>
<comment type="subcellular location">
    <subcellularLocation>
        <location evidence="1">Membrane</location>
        <topology evidence="1">Multi-pass membrane protein</topology>
    </subcellularLocation>
</comment>
<keyword evidence="6 8" id="KW-0472">Membrane</keyword>
<feature type="transmembrane region" description="Helical" evidence="8">
    <location>
        <begin position="21"/>
        <end position="42"/>
    </location>
</feature>
<protein>
    <recommendedName>
        <fullName evidence="9">Potassium channel domain-containing protein</fullName>
    </recommendedName>
</protein>
<dbReference type="GO" id="GO:0022841">
    <property type="term" value="F:potassium ion leak channel activity"/>
    <property type="evidence" value="ECO:0007669"/>
    <property type="project" value="TreeGrafter"/>
</dbReference>
<evidence type="ECO:0000313" key="11">
    <source>
        <dbReference type="Proteomes" id="UP001177023"/>
    </source>
</evidence>
<evidence type="ECO:0000259" key="9">
    <source>
        <dbReference type="Pfam" id="PF07885"/>
    </source>
</evidence>
<evidence type="ECO:0000256" key="2">
    <source>
        <dbReference type="ARBA" id="ARBA00022448"/>
    </source>
</evidence>
<dbReference type="EMBL" id="CATQJA010000074">
    <property type="protein sequence ID" value="CAJ0557687.1"/>
    <property type="molecule type" value="Genomic_DNA"/>
</dbReference>
<dbReference type="PANTHER" id="PTHR11003">
    <property type="entry name" value="POTASSIUM CHANNEL, SUBFAMILY K"/>
    <property type="match status" value="1"/>
</dbReference>
<feature type="domain" description="Potassium channel" evidence="9">
    <location>
        <begin position="119"/>
        <end position="171"/>
    </location>
</feature>
<feature type="non-terminal residue" evidence="10">
    <location>
        <position position="1"/>
    </location>
</feature>
<keyword evidence="2" id="KW-0813">Transport</keyword>
<feature type="transmembrane region" description="Helical" evidence="8">
    <location>
        <begin position="192"/>
        <end position="213"/>
    </location>
</feature>
<feature type="transmembrane region" description="Helical" evidence="8">
    <location>
        <begin position="244"/>
        <end position="271"/>
    </location>
</feature>
<proteinExistence type="predicted"/>
<gene>
    <name evidence="10" type="ORF">MSPICULIGERA_LOCUS445</name>
</gene>
<evidence type="ECO:0000256" key="3">
    <source>
        <dbReference type="ARBA" id="ARBA00022692"/>
    </source>
</evidence>
<dbReference type="SUPFAM" id="SSF81324">
    <property type="entry name" value="Voltage-gated potassium channels"/>
    <property type="match status" value="1"/>
</dbReference>
<comment type="caution">
    <text evidence="10">The sequence shown here is derived from an EMBL/GenBank/DDBJ whole genome shotgun (WGS) entry which is preliminary data.</text>
</comment>
<keyword evidence="3 8" id="KW-0812">Transmembrane</keyword>
<evidence type="ECO:0000256" key="4">
    <source>
        <dbReference type="ARBA" id="ARBA00022989"/>
    </source>
</evidence>